<feature type="transmembrane region" description="Helical" evidence="8">
    <location>
        <begin position="642"/>
        <end position="661"/>
    </location>
</feature>
<dbReference type="AlphaFoldDB" id="F9XAJ7"/>
<organism evidence="11 12">
    <name type="scientific">Zymoseptoria tritici (strain CBS 115943 / IPO323)</name>
    <name type="common">Speckled leaf blotch fungus</name>
    <name type="synonym">Septoria tritici</name>
    <dbReference type="NCBI Taxonomy" id="336722"/>
    <lineage>
        <taxon>Eukaryota</taxon>
        <taxon>Fungi</taxon>
        <taxon>Dikarya</taxon>
        <taxon>Ascomycota</taxon>
        <taxon>Pezizomycotina</taxon>
        <taxon>Dothideomycetes</taxon>
        <taxon>Dothideomycetidae</taxon>
        <taxon>Mycosphaerellales</taxon>
        <taxon>Mycosphaerellaceae</taxon>
        <taxon>Zymoseptoria</taxon>
    </lineage>
</organism>
<evidence type="ECO:0000256" key="9">
    <source>
        <dbReference type="SAM" id="SignalP"/>
    </source>
</evidence>
<proteinExistence type="inferred from homology"/>
<dbReference type="GO" id="GO:0009272">
    <property type="term" value="P:fungal-type cell wall biogenesis"/>
    <property type="evidence" value="ECO:0007669"/>
    <property type="project" value="TreeGrafter"/>
</dbReference>
<dbReference type="HOGENOM" id="CLU_009253_0_0_1"/>
<feature type="transmembrane region" description="Helical" evidence="8">
    <location>
        <begin position="612"/>
        <end position="630"/>
    </location>
</feature>
<feature type="transmembrane region" description="Helical" evidence="8">
    <location>
        <begin position="429"/>
        <end position="454"/>
    </location>
</feature>
<keyword evidence="6 8" id="KW-0472">Membrane</keyword>
<dbReference type="STRING" id="336722.F9XAJ7"/>
<evidence type="ECO:0000256" key="4">
    <source>
        <dbReference type="ARBA" id="ARBA00022729"/>
    </source>
</evidence>
<feature type="signal peptide" evidence="9">
    <location>
        <begin position="1"/>
        <end position="24"/>
    </location>
</feature>
<evidence type="ECO:0000256" key="5">
    <source>
        <dbReference type="ARBA" id="ARBA00022989"/>
    </source>
</evidence>
<feature type="transmembrane region" description="Helical" evidence="8">
    <location>
        <begin position="673"/>
        <end position="699"/>
    </location>
</feature>
<dbReference type="InterPro" id="IPR010308">
    <property type="entry name" value="TRP_C"/>
</dbReference>
<feature type="region of interest" description="Disordered" evidence="7">
    <location>
        <begin position="765"/>
        <end position="801"/>
    </location>
</feature>
<feature type="transmembrane region" description="Helical" evidence="8">
    <location>
        <begin position="238"/>
        <end position="260"/>
    </location>
</feature>
<keyword evidence="3 8" id="KW-0812">Transmembrane</keyword>
<accession>F9XAJ7</accession>
<evidence type="ECO:0000256" key="6">
    <source>
        <dbReference type="ARBA" id="ARBA00023136"/>
    </source>
</evidence>
<dbReference type="GO" id="GO:0055085">
    <property type="term" value="P:transmembrane transport"/>
    <property type="evidence" value="ECO:0007669"/>
    <property type="project" value="TreeGrafter"/>
</dbReference>
<name>F9XAJ7_ZYMTI</name>
<feature type="transmembrane region" description="Helical" evidence="8">
    <location>
        <begin position="387"/>
        <end position="408"/>
    </location>
</feature>
<dbReference type="Pfam" id="PF06011">
    <property type="entry name" value="TRP"/>
    <property type="match status" value="1"/>
</dbReference>
<dbReference type="InParanoid" id="F9XAJ7"/>
<dbReference type="Pfam" id="PF14558">
    <property type="entry name" value="TRP_N"/>
    <property type="match status" value="1"/>
</dbReference>
<comment type="similarity">
    <text evidence="2">Belongs to the transient receptor potential (TRP) ion channel family.</text>
</comment>
<sequence length="820" mass="90590">MITRTRMALLVFFTFLACLRSSLAQTSPVSTDKDGNRYVQYTGEDGPVLLADNRRPSLYTADFGDCMGGSTINVTRFDASYYKDNMTVLFHLAGETGVKSDVVMLYIGVFAYGENRFDLVFDPCNANIASLCPMNGTVPIEASGIIPVSQEDVAGIPPIALSIPDFEGEAILRIFSNTTRQQIACYTAVVTNGNSFSHPAAVGSVLGIFTFVAMIASFATAIYGTAVPTMRLHYAHSLSVGVVFAVWHHIFFTGALSVNWPSVLVAWWSNFAWSGGMIYSSTMQDSINKLIGNNIGNTSHVGAAQTGGDNTDVGGGFDTSLLYKRRTLEARQAPMSGGSTLGTAEQGYHWYGDPVPEGLPLPGNFSGFAGTLGQEGIRASNAFMTGFLWFIILLVILIAAVIAFKWSLEGLVRYKKIKQDRLQFFRDHWLGFTAVITLRICYIAFFAMLFLSIFQFSYESSSGVKAIAGIVFIVFFAGMLGVASYAYWYRRHTVDFESRPQFERKTLLGKIPWFGFKDAPLQPSRGDAVAHDGNSNMDESAAKPRFWKRLSTGPALVHTTVNSIHDDEDYTRKFGWLAARFRRTRWWFFAFWLCYEFLRAIFYGGASGFARAQVFGLLVIEIVAAGFIIWMRPFEGQRLNLLVVYALSFSKVITVGLSAAFDVEFNLPRIATTALGIIIIVVQGILTILTMIAIVVGSVSSYMSLTRNQEGDDFRPKKWAGIREKYFNHLDKSVKDLPGESRKDEDEIFVNEVNPSTFDIPINISTTTLPQPSATPIPSGSRPASRPVSRAPSVRSVSSGNLPFGARAHRMSWSMRDFQQ</sequence>
<dbReference type="GeneID" id="13397099"/>
<evidence type="ECO:0000256" key="7">
    <source>
        <dbReference type="SAM" id="MobiDB-lite"/>
    </source>
</evidence>
<dbReference type="PANTHER" id="PTHR31145:SF7">
    <property type="entry name" value="TRP-LIKE ION CHANNEL"/>
    <property type="match status" value="1"/>
</dbReference>
<feature type="domain" description="ML-like" evidence="10">
    <location>
        <begin position="56"/>
        <end position="197"/>
    </location>
</feature>
<dbReference type="GO" id="GO:0016020">
    <property type="term" value="C:membrane"/>
    <property type="evidence" value="ECO:0007669"/>
    <property type="project" value="UniProtKB-SubCell"/>
</dbReference>
<feature type="transmembrane region" description="Helical" evidence="8">
    <location>
        <begin position="586"/>
        <end position="606"/>
    </location>
</feature>
<dbReference type="SMART" id="SM01320">
    <property type="entry name" value="TRP_N"/>
    <property type="match status" value="1"/>
</dbReference>
<dbReference type="RefSeq" id="XP_003852029.1">
    <property type="nucleotide sequence ID" value="XM_003851981.1"/>
</dbReference>
<feature type="compositionally biased region" description="Polar residues" evidence="7">
    <location>
        <begin position="765"/>
        <end position="776"/>
    </location>
</feature>
<evidence type="ECO:0000256" key="2">
    <source>
        <dbReference type="ARBA" id="ARBA00010642"/>
    </source>
</evidence>
<dbReference type="PANTHER" id="PTHR31145">
    <property type="entry name" value="INTEGRAL MEMBRANE PROTEIN (AFU_ORTHOLOGUE AFUA_7G01610)"/>
    <property type="match status" value="1"/>
</dbReference>
<dbReference type="InterPro" id="IPR040241">
    <property type="entry name" value="TRP_Flc/Pkd2-like"/>
</dbReference>
<reference evidence="11 12" key="1">
    <citation type="journal article" date="2011" name="PLoS Genet.">
        <title>Finished genome of the fungal wheat pathogen Mycosphaerella graminicola reveals dispensome structure, chromosome plasticity, and stealth pathogenesis.</title>
        <authorList>
            <person name="Goodwin S.B."/>
            <person name="Ben M'barek S."/>
            <person name="Dhillon B."/>
            <person name="Wittenberg A.H.J."/>
            <person name="Crane C.F."/>
            <person name="Hane J.K."/>
            <person name="Foster A.J."/>
            <person name="Van der Lee T.A.J."/>
            <person name="Grimwood J."/>
            <person name="Aerts A."/>
            <person name="Antoniw J."/>
            <person name="Bailey A."/>
            <person name="Bluhm B."/>
            <person name="Bowler J."/>
            <person name="Bristow J."/>
            <person name="van der Burgt A."/>
            <person name="Canto-Canche B."/>
            <person name="Churchill A.C.L."/>
            <person name="Conde-Ferraez L."/>
            <person name="Cools H.J."/>
            <person name="Coutinho P.M."/>
            <person name="Csukai M."/>
            <person name="Dehal P."/>
            <person name="De Wit P."/>
            <person name="Donzelli B."/>
            <person name="van de Geest H.C."/>
            <person name="van Ham R.C.H.J."/>
            <person name="Hammond-Kosack K.E."/>
            <person name="Henrissat B."/>
            <person name="Kilian A."/>
            <person name="Kobayashi A.K."/>
            <person name="Koopmann E."/>
            <person name="Kourmpetis Y."/>
            <person name="Kuzniar A."/>
            <person name="Lindquist E."/>
            <person name="Lombard V."/>
            <person name="Maliepaard C."/>
            <person name="Martins N."/>
            <person name="Mehrabi R."/>
            <person name="Nap J.P.H."/>
            <person name="Ponomarenko A."/>
            <person name="Rudd J.J."/>
            <person name="Salamov A."/>
            <person name="Schmutz J."/>
            <person name="Schouten H.J."/>
            <person name="Shapiro H."/>
            <person name="Stergiopoulos I."/>
            <person name="Torriani S.F.F."/>
            <person name="Tu H."/>
            <person name="de Vries R.P."/>
            <person name="Waalwijk C."/>
            <person name="Ware S.B."/>
            <person name="Wiebenga A."/>
            <person name="Zwiers L.-H."/>
            <person name="Oliver R.P."/>
            <person name="Grigoriev I.V."/>
            <person name="Kema G.H.J."/>
        </authorList>
    </citation>
    <scope>NUCLEOTIDE SEQUENCE [LARGE SCALE GENOMIC DNA]</scope>
    <source>
        <strain evidence="12">CBS 115943 / IPO323</strain>
    </source>
</reference>
<comment type="subcellular location">
    <subcellularLocation>
        <location evidence="1">Membrane</location>
        <topology evidence="1">Multi-pass membrane protein</topology>
    </subcellularLocation>
</comment>
<evidence type="ECO:0000313" key="12">
    <source>
        <dbReference type="Proteomes" id="UP000008062"/>
    </source>
</evidence>
<dbReference type="eggNOG" id="ENOG502R5MY">
    <property type="taxonomic scope" value="Eukaryota"/>
</dbReference>
<dbReference type="OrthoDB" id="5377623at2759"/>
<dbReference type="KEGG" id="ztr:MYCGRDRAFT_58581"/>
<keyword evidence="12" id="KW-1185">Reference proteome</keyword>
<feature type="chain" id="PRO_5003391498" description="ML-like domain-containing protein" evidence="9">
    <location>
        <begin position="25"/>
        <end position="820"/>
    </location>
</feature>
<evidence type="ECO:0000256" key="8">
    <source>
        <dbReference type="SAM" id="Phobius"/>
    </source>
</evidence>
<evidence type="ECO:0000256" key="3">
    <source>
        <dbReference type="ARBA" id="ARBA00022692"/>
    </source>
</evidence>
<feature type="transmembrane region" description="Helical" evidence="8">
    <location>
        <begin position="201"/>
        <end position="226"/>
    </location>
</feature>
<evidence type="ECO:0000313" key="11">
    <source>
        <dbReference type="EMBL" id="EGP87005.1"/>
    </source>
</evidence>
<feature type="compositionally biased region" description="Low complexity" evidence="7">
    <location>
        <begin position="778"/>
        <end position="800"/>
    </location>
</feature>
<protein>
    <recommendedName>
        <fullName evidence="10">ML-like domain-containing protein</fullName>
    </recommendedName>
</protein>
<dbReference type="OMA" id="GCFQAVM"/>
<dbReference type="EMBL" id="CM001200">
    <property type="protein sequence ID" value="EGP87005.1"/>
    <property type="molecule type" value="Genomic_DNA"/>
</dbReference>
<gene>
    <name evidence="11" type="ORF">MYCGRDRAFT_58581</name>
</gene>
<keyword evidence="5 8" id="KW-1133">Transmembrane helix</keyword>
<dbReference type="InterPro" id="IPR032800">
    <property type="entry name" value="TRP_N"/>
</dbReference>
<evidence type="ECO:0000259" key="10">
    <source>
        <dbReference type="SMART" id="SM01320"/>
    </source>
</evidence>
<dbReference type="Proteomes" id="UP000008062">
    <property type="component" value="Chromosome 5"/>
</dbReference>
<feature type="transmembrane region" description="Helical" evidence="8">
    <location>
        <begin position="466"/>
        <end position="489"/>
    </location>
</feature>
<keyword evidence="4 9" id="KW-0732">Signal</keyword>
<evidence type="ECO:0000256" key="1">
    <source>
        <dbReference type="ARBA" id="ARBA00004141"/>
    </source>
</evidence>
<dbReference type="PROSITE" id="PS51257">
    <property type="entry name" value="PROKAR_LIPOPROTEIN"/>
    <property type="match status" value="1"/>
</dbReference>
<feature type="non-terminal residue" evidence="11">
    <location>
        <position position="820"/>
    </location>
</feature>